<dbReference type="InterPro" id="IPR009668">
    <property type="entry name" value="RNA_pol-assoc_fac_A49-like"/>
</dbReference>
<evidence type="ECO:0000256" key="1">
    <source>
        <dbReference type="ARBA" id="ARBA00004604"/>
    </source>
</evidence>
<dbReference type="EMBL" id="JANPWB010000002">
    <property type="protein sequence ID" value="KAJ1204648.1"/>
    <property type="molecule type" value="Genomic_DNA"/>
</dbReference>
<accession>A0AAV7VSG5</accession>
<evidence type="ECO:0000256" key="5">
    <source>
        <dbReference type="ARBA" id="ARBA00023242"/>
    </source>
</evidence>
<keyword evidence="7" id="KW-1185">Reference proteome</keyword>
<sequence length="415" mass="46593">MATVRASWVYSGDQPDGQKVPLAQFSNGTLQSSRTVDFTLYKNKDEANPRKKHQRILVAETDRLSYVGSNFGPGALKCNSLCSYFVGVLNKESGQMEVFSAEQFNMQPFFPGESTNAITEEKVEKSYRDKVDSLIEAFGTNKQKRALNARKMHQVGSETLSKAVTKAAENIIETKGVAALVKDAAQHDVQDVSLFLPPCHAEADKPENVYKFIDLISDEEYKALELPSAPFRDITSEDIKTMLENRSHTFFVLEELQSMPVDEESRDHKARCLWLLDALIKFSLQKVVKRKTALPPECPHFISGKLMKNFTVLSYNNGHLQNIISASMKAKITAYVIALALHINDFQTDLTILQRDMKLTENRILEVAKAMGLKISKKKSPLGASDDEDHKLGILTIPLISYQPFGGKRKRKKMT</sequence>
<evidence type="ECO:0000256" key="3">
    <source>
        <dbReference type="ARBA" id="ARBA00022478"/>
    </source>
</evidence>
<comment type="similarity">
    <text evidence="2">Belongs to the eukaryotic RPA49/POLR1E RNA polymerase subunit family.</text>
</comment>
<evidence type="ECO:0000313" key="7">
    <source>
        <dbReference type="Proteomes" id="UP001066276"/>
    </source>
</evidence>
<evidence type="ECO:0000313" key="6">
    <source>
        <dbReference type="EMBL" id="KAJ1204648.1"/>
    </source>
</evidence>
<dbReference type="GO" id="GO:0006351">
    <property type="term" value="P:DNA-templated transcription"/>
    <property type="evidence" value="ECO:0007669"/>
    <property type="project" value="InterPro"/>
</dbReference>
<keyword evidence="4" id="KW-0804">Transcription</keyword>
<comment type="caution">
    <text evidence="6">The sequence shown here is derived from an EMBL/GenBank/DDBJ whole genome shotgun (WGS) entry which is preliminary data.</text>
</comment>
<dbReference type="Proteomes" id="UP001066276">
    <property type="component" value="Chromosome 1_2"/>
</dbReference>
<dbReference type="AlphaFoldDB" id="A0AAV7VSG5"/>
<gene>
    <name evidence="6" type="ORF">NDU88_000088</name>
</gene>
<protein>
    <recommendedName>
        <fullName evidence="8">RNA polymerase I subunit E</fullName>
    </recommendedName>
</protein>
<dbReference type="GO" id="GO:0003677">
    <property type="term" value="F:DNA binding"/>
    <property type="evidence" value="ECO:0007669"/>
    <property type="project" value="InterPro"/>
</dbReference>
<evidence type="ECO:0000256" key="2">
    <source>
        <dbReference type="ARBA" id="ARBA00009430"/>
    </source>
</evidence>
<organism evidence="6 7">
    <name type="scientific">Pleurodeles waltl</name>
    <name type="common">Iberian ribbed newt</name>
    <dbReference type="NCBI Taxonomy" id="8319"/>
    <lineage>
        <taxon>Eukaryota</taxon>
        <taxon>Metazoa</taxon>
        <taxon>Chordata</taxon>
        <taxon>Craniata</taxon>
        <taxon>Vertebrata</taxon>
        <taxon>Euteleostomi</taxon>
        <taxon>Amphibia</taxon>
        <taxon>Batrachia</taxon>
        <taxon>Caudata</taxon>
        <taxon>Salamandroidea</taxon>
        <taxon>Salamandridae</taxon>
        <taxon>Pleurodelinae</taxon>
        <taxon>Pleurodeles</taxon>
    </lineage>
</organism>
<evidence type="ECO:0008006" key="8">
    <source>
        <dbReference type="Google" id="ProtNLM"/>
    </source>
</evidence>
<dbReference type="Pfam" id="PF06870">
    <property type="entry name" value="RNA_pol_I_A49"/>
    <property type="match status" value="1"/>
</dbReference>
<comment type="subcellular location">
    <subcellularLocation>
        <location evidence="1">Nucleus</location>
        <location evidence="1">Nucleolus</location>
    </subcellularLocation>
</comment>
<evidence type="ECO:0000256" key="4">
    <source>
        <dbReference type="ARBA" id="ARBA00023163"/>
    </source>
</evidence>
<keyword evidence="5" id="KW-0539">Nucleus</keyword>
<name>A0AAV7VSG5_PLEWA</name>
<dbReference type="PANTHER" id="PTHR14440">
    <property type="entry name" value="DNA-DIRECTED RNA POLYMERASE I SUBUNIT RPA49"/>
    <property type="match status" value="1"/>
</dbReference>
<dbReference type="GO" id="GO:0005730">
    <property type="term" value="C:nucleolus"/>
    <property type="evidence" value="ECO:0007669"/>
    <property type="project" value="UniProtKB-SubCell"/>
</dbReference>
<proteinExistence type="inferred from homology"/>
<reference evidence="6" key="1">
    <citation type="journal article" date="2022" name="bioRxiv">
        <title>Sequencing and chromosome-scale assembly of the giantPleurodeles waltlgenome.</title>
        <authorList>
            <person name="Brown T."/>
            <person name="Elewa A."/>
            <person name="Iarovenko S."/>
            <person name="Subramanian E."/>
            <person name="Araus A.J."/>
            <person name="Petzold A."/>
            <person name="Susuki M."/>
            <person name="Suzuki K.-i.T."/>
            <person name="Hayashi T."/>
            <person name="Toyoda A."/>
            <person name="Oliveira C."/>
            <person name="Osipova E."/>
            <person name="Leigh N.D."/>
            <person name="Simon A."/>
            <person name="Yun M.H."/>
        </authorList>
    </citation>
    <scope>NUCLEOTIDE SEQUENCE</scope>
    <source>
        <strain evidence="6">20211129_DDA</strain>
        <tissue evidence="6">Liver</tissue>
    </source>
</reference>
<keyword evidence="3" id="KW-0240">DNA-directed RNA polymerase</keyword>
<dbReference type="GO" id="GO:0000428">
    <property type="term" value="C:DNA-directed RNA polymerase complex"/>
    <property type="evidence" value="ECO:0007669"/>
    <property type="project" value="UniProtKB-KW"/>
</dbReference>